<evidence type="ECO:0000313" key="6">
    <source>
        <dbReference type="EMBL" id="PSC70159.1"/>
    </source>
</evidence>
<keyword evidence="1" id="KW-0028">Amino-acid biosynthesis</keyword>
<dbReference type="EMBL" id="LHPF02000021">
    <property type="protein sequence ID" value="PSC70159.1"/>
    <property type="molecule type" value="Genomic_DNA"/>
</dbReference>
<evidence type="ECO:0000313" key="7">
    <source>
        <dbReference type="Proteomes" id="UP000239649"/>
    </source>
</evidence>
<evidence type="ECO:0000259" key="3">
    <source>
        <dbReference type="Pfam" id="PF01959"/>
    </source>
</evidence>
<gene>
    <name evidence="6" type="ORF">C2E20_6316</name>
</gene>
<proteinExistence type="predicted"/>
<keyword evidence="7" id="KW-1185">Reference proteome</keyword>
<evidence type="ECO:0000256" key="1">
    <source>
        <dbReference type="ARBA" id="ARBA00022605"/>
    </source>
</evidence>
<evidence type="ECO:0000256" key="2">
    <source>
        <dbReference type="ARBA" id="ARBA00023141"/>
    </source>
</evidence>
<feature type="domain" description="3-dehydroquinate synthase C-terminal" evidence="5">
    <location>
        <begin position="408"/>
        <end position="551"/>
    </location>
</feature>
<dbReference type="OrthoDB" id="3275at2759"/>
<accession>A0A2P6V7U6</accession>
<dbReference type="GO" id="GO:0003856">
    <property type="term" value="F:3-dehydroquinate synthase activity"/>
    <property type="evidence" value="ECO:0007669"/>
    <property type="project" value="InterPro"/>
</dbReference>
<evidence type="ECO:0000259" key="4">
    <source>
        <dbReference type="Pfam" id="PF12165"/>
    </source>
</evidence>
<organism evidence="6 7">
    <name type="scientific">Micractinium conductrix</name>
    <dbReference type="NCBI Taxonomy" id="554055"/>
    <lineage>
        <taxon>Eukaryota</taxon>
        <taxon>Viridiplantae</taxon>
        <taxon>Chlorophyta</taxon>
        <taxon>core chlorophytes</taxon>
        <taxon>Trebouxiophyceae</taxon>
        <taxon>Chlorellales</taxon>
        <taxon>Chlorellaceae</taxon>
        <taxon>Chlorella clade</taxon>
        <taxon>Micractinium</taxon>
    </lineage>
</organism>
<dbReference type="PANTHER" id="PTHR33563">
    <property type="match status" value="1"/>
</dbReference>
<dbReference type="GO" id="GO:0009073">
    <property type="term" value="P:aromatic amino acid family biosynthetic process"/>
    <property type="evidence" value="ECO:0007669"/>
    <property type="project" value="UniProtKB-KW"/>
</dbReference>
<protein>
    <submittedName>
        <fullName evidence="6">3-dehydroquinate synthase</fullName>
    </submittedName>
</protein>
<dbReference type="GO" id="GO:0042393">
    <property type="term" value="F:histone binding"/>
    <property type="evidence" value="ECO:0007669"/>
    <property type="project" value="InterPro"/>
</dbReference>
<dbReference type="GO" id="GO:0016491">
    <property type="term" value="F:oxidoreductase activity"/>
    <property type="evidence" value="ECO:0007669"/>
    <property type="project" value="InterPro"/>
</dbReference>
<sequence length="673" mass="70667">MPPPKTVEAIYQDYRNRREGLVLALLDDNKELYAAAGPDRENLCLYGHPDGNWSVDLPSEEVPPELPEPVLGINFARDGMDRKDWLALCAVHSDAWLMSLAFFYSARFDADGRAELFSLINQHPTVYEVVTGRVARNKMYKRKVPKQQTAAAAAAVASQAAALAAFEEPNPFVRPDYQAADQPLPTGRLLVADDVSPALTGRQAELFWPDDGKWYLIQFNAIYLDQRKADVQYATGEFEQLDLDEDVLTTALEAGLCPSLLFPEGAAARAAEWQRLGRFTPLTRAAGGEVLDAGGAQVGRLRPLSCPEDLRAAEREAGAAEGVVVMDASDWQIIPAENLVAAYQRNPKATLLAAAPDAAAARVMLEALEAGTDGVLLRTESAAEVRALAAYLQQRRQQGAARLGYEAATVTAVLPVGMGDRACVDLCSILEPGEGLLVGSFARSMFLVHCECTESAYIASRPFRVNAGPVHAYLQLPAGRTGYLSELRSGQEVLVAAADGTTRTALVGRVKIEARPLVLVEAELPDGDRCSALLQNAETVRLVGPAGGAAPAGSTRQDRVGAAIAGPAAAAAAAAAGSSAAAAAGSSAAAAAAAASPAEEGFVWQLGEHSGGGDPAAASRAPPGVAPAAAAQAAPAWRATSVSELAPGDRLFVLRQAGARHTGVAIQEAITER</sequence>
<dbReference type="Proteomes" id="UP000239649">
    <property type="component" value="Unassembled WGS sequence"/>
</dbReference>
<dbReference type="PANTHER" id="PTHR33563:SF1">
    <property type="entry name" value="3-DEHYDROQUINATE SYNTHASE"/>
    <property type="match status" value="1"/>
</dbReference>
<dbReference type="InterPro" id="IPR056179">
    <property type="entry name" value="DHQS_C"/>
</dbReference>
<dbReference type="Pfam" id="PF01959">
    <property type="entry name" value="DHQS"/>
    <property type="match status" value="1"/>
</dbReference>
<feature type="domain" description="3-dehydroquinate synthase N-terminal" evidence="3">
    <location>
        <begin position="241"/>
        <end position="391"/>
    </location>
</feature>
<dbReference type="GO" id="GO:0006355">
    <property type="term" value="P:regulation of DNA-templated transcription"/>
    <property type="evidence" value="ECO:0007669"/>
    <property type="project" value="InterPro"/>
</dbReference>
<dbReference type="STRING" id="554055.A0A2P6V7U6"/>
<dbReference type="InterPro" id="IPR002812">
    <property type="entry name" value="DHQS"/>
</dbReference>
<dbReference type="AlphaFoldDB" id="A0A2P6V7U6"/>
<keyword evidence="2" id="KW-0057">Aromatic amino acid biosynthesis</keyword>
<dbReference type="InterPro" id="IPR030960">
    <property type="entry name" value="DHQS/DOIS_N"/>
</dbReference>
<dbReference type="GO" id="GO:0008652">
    <property type="term" value="P:amino acid biosynthetic process"/>
    <property type="evidence" value="ECO:0007669"/>
    <property type="project" value="UniProtKB-KW"/>
</dbReference>
<feature type="domain" description="Alfin N-terminal" evidence="4">
    <location>
        <begin position="6"/>
        <end position="131"/>
    </location>
</feature>
<comment type="caution">
    <text evidence="6">The sequence shown here is derived from an EMBL/GenBank/DDBJ whole genome shotgun (WGS) entry which is preliminary data.</text>
</comment>
<reference evidence="6 7" key="1">
    <citation type="journal article" date="2018" name="Plant J.">
        <title>Genome sequences of Chlorella sorokiniana UTEX 1602 and Micractinium conductrix SAG 241.80: implications to maltose excretion by a green alga.</title>
        <authorList>
            <person name="Arriola M.B."/>
            <person name="Velmurugan N."/>
            <person name="Zhang Y."/>
            <person name="Plunkett M.H."/>
            <person name="Hondzo H."/>
            <person name="Barney B.M."/>
        </authorList>
    </citation>
    <scope>NUCLEOTIDE SEQUENCE [LARGE SCALE GENOMIC DNA]</scope>
    <source>
        <strain evidence="6 7">SAG 241.80</strain>
    </source>
</reference>
<dbReference type="InterPro" id="IPR021998">
    <property type="entry name" value="Alfin_N"/>
</dbReference>
<dbReference type="Pfam" id="PF12165">
    <property type="entry name" value="Alfin"/>
    <property type="match status" value="1"/>
</dbReference>
<evidence type="ECO:0000259" key="5">
    <source>
        <dbReference type="Pfam" id="PF26558"/>
    </source>
</evidence>
<dbReference type="Pfam" id="PF26558">
    <property type="entry name" value="DHQS_2nd"/>
    <property type="match status" value="1"/>
</dbReference>
<name>A0A2P6V7U6_9CHLO</name>